<protein>
    <submittedName>
        <fullName evidence="1">Uncharacterized protein</fullName>
    </submittedName>
</protein>
<dbReference type="AlphaFoldDB" id="A0A3P6U5G2"/>
<dbReference type="STRING" id="42156.A0A3P6U5G2"/>
<gene>
    <name evidence="1" type="ORF">NLS_LOCUS7615</name>
</gene>
<dbReference type="EMBL" id="UYRX01000814">
    <property type="protein sequence ID" value="VDK86430.1"/>
    <property type="molecule type" value="Genomic_DNA"/>
</dbReference>
<dbReference type="OrthoDB" id="5876225at2759"/>
<proteinExistence type="predicted"/>
<organism evidence="1 2">
    <name type="scientific">Litomosoides sigmodontis</name>
    <name type="common">Filarial nematode worm</name>
    <dbReference type="NCBI Taxonomy" id="42156"/>
    <lineage>
        <taxon>Eukaryota</taxon>
        <taxon>Metazoa</taxon>
        <taxon>Ecdysozoa</taxon>
        <taxon>Nematoda</taxon>
        <taxon>Chromadorea</taxon>
        <taxon>Rhabditida</taxon>
        <taxon>Spirurina</taxon>
        <taxon>Spiruromorpha</taxon>
        <taxon>Filarioidea</taxon>
        <taxon>Onchocercidae</taxon>
        <taxon>Litomosoides</taxon>
    </lineage>
</organism>
<name>A0A3P6U5G2_LITSI</name>
<dbReference type="Proteomes" id="UP000277928">
    <property type="component" value="Unassembled WGS sequence"/>
</dbReference>
<accession>A0A3P6U5G2</accession>
<keyword evidence="2" id="KW-1185">Reference proteome</keyword>
<evidence type="ECO:0000313" key="2">
    <source>
        <dbReference type="Proteomes" id="UP000277928"/>
    </source>
</evidence>
<reference evidence="1 2" key="1">
    <citation type="submission" date="2018-08" db="EMBL/GenBank/DDBJ databases">
        <authorList>
            <person name="Laetsch R D."/>
            <person name="Stevens L."/>
            <person name="Kumar S."/>
            <person name="Blaxter L. M."/>
        </authorList>
    </citation>
    <scope>NUCLEOTIDE SEQUENCE [LARGE SCALE GENOMIC DNA]</scope>
</reference>
<evidence type="ECO:0000313" key="1">
    <source>
        <dbReference type="EMBL" id="VDK86430.1"/>
    </source>
</evidence>
<sequence length="242" mass="27395">MKKCIWWRVRCGLCVINEHAKRGHNVSKYGDSGEVIKRAQRTLNEILNETVQFLTVCEKLAADSLVCVDNLFKLLDGQRTYFKALIVALGTDVFLSKKDIEMRLENARQLHGIYMRSALEFTRLMSIMFNEISTLTEKTAAELAGHTVYGDILSKREMIAQSEQEQTQTQSWFEYQRTGRVSTLCSALARRNAAIARRRLMTYNPQSESGMTVNTLPLSSASSSIASAFPVSRNEILLVDRT</sequence>